<sequence>MSFYTSVVVKKKRVAIYVRVSTEEQKKEGFSLSAQEEALRK</sequence>
<feature type="domain" description="Resolvase/invertase-type recombinase catalytic" evidence="5">
    <location>
        <begin position="13"/>
        <end position="41"/>
    </location>
</feature>
<dbReference type="InterPro" id="IPR036162">
    <property type="entry name" value="Resolvase-like_N_sf"/>
</dbReference>
<reference evidence="6" key="2">
    <citation type="submission" date="2020-09" db="EMBL/GenBank/DDBJ databases">
        <authorList>
            <person name="Sun Q."/>
            <person name="Zhou Y."/>
        </authorList>
    </citation>
    <scope>NUCLEOTIDE SEQUENCE</scope>
    <source>
        <strain evidence="6">CGMCC 1.12987</strain>
    </source>
</reference>
<evidence type="ECO:0000313" key="6">
    <source>
        <dbReference type="EMBL" id="GGG22265.1"/>
    </source>
</evidence>
<dbReference type="GO" id="GO:0003677">
    <property type="term" value="F:DNA binding"/>
    <property type="evidence" value="ECO:0007669"/>
    <property type="project" value="UniProtKB-KW"/>
</dbReference>
<reference evidence="6" key="1">
    <citation type="journal article" date="2014" name="Int. J. Syst. Evol. Microbiol.">
        <title>Complete genome sequence of Corynebacterium casei LMG S-19264T (=DSM 44701T), isolated from a smear-ripened cheese.</title>
        <authorList>
            <consortium name="US DOE Joint Genome Institute (JGI-PGF)"/>
            <person name="Walter F."/>
            <person name="Albersmeier A."/>
            <person name="Kalinowski J."/>
            <person name="Ruckert C."/>
        </authorList>
    </citation>
    <scope>NUCLEOTIDE SEQUENCE</scope>
    <source>
        <strain evidence="6">CGMCC 1.12987</strain>
    </source>
</reference>
<dbReference type="GO" id="GO:0000150">
    <property type="term" value="F:DNA strand exchange activity"/>
    <property type="evidence" value="ECO:0007669"/>
    <property type="project" value="InterPro"/>
</dbReference>
<evidence type="ECO:0000256" key="2">
    <source>
        <dbReference type="ARBA" id="ARBA00023125"/>
    </source>
</evidence>
<name>A0A917LGV2_9BACL</name>
<dbReference type="GO" id="GO:0015074">
    <property type="term" value="P:DNA integration"/>
    <property type="evidence" value="ECO:0007669"/>
    <property type="project" value="UniProtKB-KW"/>
</dbReference>
<dbReference type="InterPro" id="IPR006118">
    <property type="entry name" value="Recombinase_CS"/>
</dbReference>
<dbReference type="Gene3D" id="3.40.50.1390">
    <property type="entry name" value="Resolvase, N-terminal catalytic domain"/>
    <property type="match status" value="1"/>
</dbReference>
<evidence type="ECO:0000313" key="7">
    <source>
        <dbReference type="Proteomes" id="UP000644756"/>
    </source>
</evidence>
<dbReference type="PROSITE" id="PS00397">
    <property type="entry name" value="RECOMBINASES_1"/>
    <property type="match status" value="1"/>
</dbReference>
<dbReference type="InterPro" id="IPR006119">
    <property type="entry name" value="Resolv_N"/>
</dbReference>
<dbReference type="SUPFAM" id="SSF53041">
    <property type="entry name" value="Resolvase-like"/>
    <property type="match status" value="1"/>
</dbReference>
<dbReference type="EMBL" id="BMGR01000018">
    <property type="protein sequence ID" value="GGG22265.1"/>
    <property type="molecule type" value="Genomic_DNA"/>
</dbReference>
<keyword evidence="1" id="KW-0229">DNA integration</keyword>
<organism evidence="6 7">
    <name type="scientific">Paenibacillus abyssi</name>
    <dbReference type="NCBI Taxonomy" id="1340531"/>
    <lineage>
        <taxon>Bacteria</taxon>
        <taxon>Bacillati</taxon>
        <taxon>Bacillota</taxon>
        <taxon>Bacilli</taxon>
        <taxon>Bacillales</taxon>
        <taxon>Paenibacillaceae</taxon>
        <taxon>Paenibacillus</taxon>
    </lineage>
</organism>
<evidence type="ECO:0000259" key="5">
    <source>
        <dbReference type="PROSITE" id="PS51736"/>
    </source>
</evidence>
<dbReference type="RefSeq" id="WP_188533201.1">
    <property type="nucleotide sequence ID" value="NZ_BMGR01000018.1"/>
</dbReference>
<protein>
    <recommendedName>
        <fullName evidence="5">Resolvase/invertase-type recombinase catalytic domain-containing protein</fullName>
    </recommendedName>
</protein>
<evidence type="ECO:0000256" key="1">
    <source>
        <dbReference type="ARBA" id="ARBA00022908"/>
    </source>
</evidence>
<keyword evidence="2" id="KW-0238">DNA-binding</keyword>
<keyword evidence="7" id="KW-1185">Reference proteome</keyword>
<accession>A0A917LGV2</accession>
<dbReference type="PROSITE" id="PS51736">
    <property type="entry name" value="RECOMBINASES_3"/>
    <property type="match status" value="1"/>
</dbReference>
<evidence type="ECO:0000256" key="4">
    <source>
        <dbReference type="PROSITE-ProRule" id="PRU10137"/>
    </source>
</evidence>
<gene>
    <name evidence="6" type="ORF">GCM10010916_43650</name>
</gene>
<evidence type="ECO:0000256" key="3">
    <source>
        <dbReference type="ARBA" id="ARBA00023172"/>
    </source>
</evidence>
<dbReference type="Proteomes" id="UP000644756">
    <property type="component" value="Unassembled WGS sequence"/>
</dbReference>
<dbReference type="AlphaFoldDB" id="A0A917LGV2"/>
<feature type="active site" description="O-(5'-phospho-DNA)-serine intermediate" evidence="4">
    <location>
        <position position="21"/>
    </location>
</feature>
<keyword evidence="3" id="KW-0233">DNA recombination</keyword>
<proteinExistence type="predicted"/>
<comment type="caution">
    <text evidence="6">The sequence shown here is derived from an EMBL/GenBank/DDBJ whole genome shotgun (WGS) entry which is preliminary data.</text>
</comment>